<evidence type="ECO:0000313" key="3">
    <source>
        <dbReference type="EMBL" id="HAI5334473.1"/>
    </source>
</evidence>
<dbReference type="Proteomes" id="UP000845800">
    <property type="component" value="Unassembled WGS sequence"/>
</dbReference>
<dbReference type="AlphaFoldDB" id="A0A0D8WNC8"/>
<reference evidence="4 6" key="2">
    <citation type="submission" date="2018-01" db="EMBL/GenBank/DDBJ databases">
        <title>Draft Genomic Sequencing Of Potential Extraintestinal Pathogenic Escherichia coli B8S18 Isolated From Retail Chicken Skin.</title>
        <authorList>
            <person name="Xu A."/>
            <person name="Tilman S."/>
            <person name="Wisser-Parker K."/>
            <person name="Sheen S."/>
            <person name="Sommers C."/>
        </authorList>
    </citation>
    <scope>NUCLEOTIDE SEQUENCE [LARGE SCALE GENOMIC DNA]</scope>
    <source>
        <strain evidence="4 6">B8S18Com</strain>
    </source>
</reference>
<reference evidence="3" key="5">
    <citation type="submission" date="2020-03" db="EMBL/GenBank/DDBJ databases">
        <authorList>
            <consortium name="NCBI Pathogen Detection Project"/>
        </authorList>
    </citation>
    <scope>NUCLEOTIDE SEQUENCE</scope>
    <source>
        <strain evidence="3">AMC_487</strain>
    </source>
</reference>
<reference evidence="5 7" key="3">
    <citation type="submission" date="2018-04" db="EMBL/GenBank/DDBJ databases">
        <title>Draft Genomic Sequencing Of Potential Extraintestinal Pathogenic Escherichia coli B8S56 Isolated from Retail Chicken Skin.</title>
        <authorList>
            <person name="Xu A."/>
            <person name="Tilman S."/>
            <person name="Wisser-Parker K."/>
            <person name="Scullen O.J."/>
            <person name="Sommers C."/>
        </authorList>
    </citation>
    <scope>NUCLEOTIDE SEQUENCE [LARGE SCALE GENOMIC DNA]</scope>
    <source>
        <strain evidence="5 7">B8S56</strain>
    </source>
</reference>
<evidence type="ECO:0000313" key="5">
    <source>
        <dbReference type="EMBL" id="PWH59669.1"/>
    </source>
</evidence>
<dbReference type="EMBL" id="QEMT01000027">
    <property type="protein sequence ID" value="PWH59669.1"/>
    <property type="molecule type" value="Genomic_DNA"/>
</dbReference>
<comment type="caution">
    <text evidence="5">The sequence shown here is derived from an EMBL/GenBank/DDBJ whole genome shotgun (WGS) entry which is preliminary data.</text>
</comment>
<dbReference type="EMBL" id="AASEBA010000004">
    <property type="protein sequence ID" value="EFC9748298.1"/>
    <property type="molecule type" value="Genomic_DNA"/>
</dbReference>
<proteinExistence type="predicted"/>
<dbReference type="RefSeq" id="WP_029399966.1">
    <property type="nucleotide sequence ID" value="NZ_AP027520.1"/>
</dbReference>
<keyword evidence="1" id="KW-0812">Transmembrane</keyword>
<sequence length="68" mass="7504">MTSNIINAVLNIIFLELGVVVIYLLGKLTGQKERFIVLNVHYVAAYSKGLFPIVVGAGLTAFVIWLIR</sequence>
<dbReference type="Proteomes" id="UP000245761">
    <property type="component" value="Unassembled WGS sequence"/>
</dbReference>
<evidence type="ECO:0000313" key="4">
    <source>
        <dbReference type="EMBL" id="PNY69634.1"/>
    </source>
</evidence>
<dbReference type="EMBL" id="DABERK010000033">
    <property type="protein sequence ID" value="HAI5334473.1"/>
    <property type="molecule type" value="Genomic_DNA"/>
</dbReference>
<dbReference type="EMBL" id="PPHQ01000001">
    <property type="protein sequence ID" value="PNY69634.1"/>
    <property type="molecule type" value="Genomic_DNA"/>
</dbReference>
<reference evidence="2 8" key="4">
    <citation type="submission" date="2019-05" db="EMBL/GenBank/DDBJ databases">
        <authorList>
            <consortium name="NARMS: The National Antimicrobial Resistance Monitoring System"/>
        </authorList>
    </citation>
    <scope>NUCLEOTIDE SEQUENCE [LARGE SCALE GENOMIC DNA]</scope>
    <source>
        <strain evidence="2 8">CVM N18EC122</strain>
    </source>
</reference>
<name>A0A0D8WNC8_ECOLX</name>
<gene>
    <name evidence="4" type="ORF">C2M16_00775</name>
    <name evidence="5" type="ORF">DD762_16290</name>
    <name evidence="2" type="ORF">E6D34_03135</name>
    <name evidence="3" type="ORF">HJQ60_004535</name>
</gene>
<dbReference type="Proteomes" id="UP000236598">
    <property type="component" value="Unassembled WGS sequence"/>
</dbReference>
<feature type="transmembrane region" description="Helical" evidence="1">
    <location>
        <begin position="45"/>
        <end position="67"/>
    </location>
</feature>
<dbReference type="Proteomes" id="UP000532204">
    <property type="component" value="Unassembled WGS sequence"/>
</dbReference>
<keyword evidence="1" id="KW-0472">Membrane</keyword>
<evidence type="ECO:0000313" key="2">
    <source>
        <dbReference type="EMBL" id="EFC9748298.1"/>
    </source>
</evidence>
<feature type="transmembrane region" description="Helical" evidence="1">
    <location>
        <begin position="6"/>
        <end position="25"/>
    </location>
</feature>
<keyword evidence="1" id="KW-1133">Transmembrane helix</keyword>
<evidence type="ECO:0000313" key="8">
    <source>
        <dbReference type="Proteomes" id="UP000532204"/>
    </source>
</evidence>
<organism evidence="5 7">
    <name type="scientific">Escherichia coli</name>
    <dbReference type="NCBI Taxonomy" id="562"/>
    <lineage>
        <taxon>Bacteria</taxon>
        <taxon>Pseudomonadati</taxon>
        <taxon>Pseudomonadota</taxon>
        <taxon>Gammaproteobacteria</taxon>
        <taxon>Enterobacterales</taxon>
        <taxon>Enterobacteriaceae</taxon>
        <taxon>Escherichia</taxon>
    </lineage>
</organism>
<evidence type="ECO:0000256" key="1">
    <source>
        <dbReference type="SAM" id="Phobius"/>
    </source>
</evidence>
<evidence type="ECO:0000313" key="6">
    <source>
        <dbReference type="Proteomes" id="UP000236598"/>
    </source>
</evidence>
<evidence type="ECO:0000313" key="7">
    <source>
        <dbReference type="Proteomes" id="UP000245761"/>
    </source>
</evidence>
<reference evidence="3" key="1">
    <citation type="journal article" date="2018" name="Genome Biol.">
        <title>SKESA: strategic k-mer extension for scrupulous assemblies.</title>
        <authorList>
            <person name="Souvorov A."/>
            <person name="Agarwala R."/>
            <person name="Lipman D.J."/>
        </authorList>
    </citation>
    <scope>NUCLEOTIDE SEQUENCE [LARGE SCALE GENOMIC DNA]</scope>
    <source>
        <strain evidence="3">AMC_487</strain>
    </source>
</reference>
<accession>A0A0D8WNC8</accession>
<protein>
    <submittedName>
        <fullName evidence="5">Uncharacterized protein</fullName>
    </submittedName>
</protein>